<feature type="transmembrane region" description="Helical" evidence="1">
    <location>
        <begin position="1146"/>
        <end position="1166"/>
    </location>
</feature>
<feature type="transmembrane region" description="Helical" evidence="1">
    <location>
        <begin position="562"/>
        <end position="581"/>
    </location>
</feature>
<dbReference type="Proteomes" id="UP000735874">
    <property type="component" value="Unassembled WGS sequence"/>
</dbReference>
<feature type="transmembrane region" description="Helical" evidence="1">
    <location>
        <begin position="602"/>
        <end position="621"/>
    </location>
</feature>
<dbReference type="VEuPathDB" id="FungiDB:PC110_g16302"/>
<reference evidence="2" key="1">
    <citation type="submission" date="2018-10" db="EMBL/GenBank/DDBJ databases">
        <title>Effector identification in a new, highly contiguous assembly of the strawberry crown rot pathogen Phytophthora cactorum.</title>
        <authorList>
            <person name="Armitage A.D."/>
            <person name="Nellist C.F."/>
            <person name="Bates H."/>
            <person name="Vickerstaff R.J."/>
            <person name="Harrison R.J."/>
        </authorList>
    </citation>
    <scope>NUCLEOTIDE SEQUENCE</scope>
    <source>
        <strain evidence="2">15-7</strain>
    </source>
</reference>
<feature type="transmembrane region" description="Helical" evidence="1">
    <location>
        <begin position="408"/>
        <end position="440"/>
    </location>
</feature>
<name>A0A8T0ZYB9_9STRA</name>
<dbReference type="EMBL" id="RCMG01000026">
    <property type="protein sequence ID" value="KAG2867359.1"/>
    <property type="molecule type" value="Genomic_DNA"/>
</dbReference>
<evidence type="ECO:0000313" key="3">
    <source>
        <dbReference type="Proteomes" id="UP000735874"/>
    </source>
</evidence>
<feature type="transmembrane region" description="Helical" evidence="1">
    <location>
        <begin position="998"/>
        <end position="1018"/>
    </location>
</feature>
<organism evidence="2 3">
    <name type="scientific">Phytophthora cactorum</name>
    <dbReference type="NCBI Taxonomy" id="29920"/>
    <lineage>
        <taxon>Eukaryota</taxon>
        <taxon>Sar</taxon>
        <taxon>Stramenopiles</taxon>
        <taxon>Oomycota</taxon>
        <taxon>Peronosporomycetes</taxon>
        <taxon>Peronosporales</taxon>
        <taxon>Peronosporaceae</taxon>
        <taxon>Phytophthora</taxon>
    </lineage>
</organism>
<feature type="transmembrane region" description="Helical" evidence="1">
    <location>
        <begin position="364"/>
        <end position="387"/>
    </location>
</feature>
<sequence>MHAMTSHPRVHEWQKLLLRPDIANCLAFSKLRCLISIISLLLLATDIPRSGLGVRRLDQFYAARLKPDTAVRFGPFDYPVRHIWRSKNAESNDADSFRGLEGSDLVDSANVWSYKYDTTSVGLRGAVELLNVTGYPGYLLYRGDVGKKNNHRATLALNTTFLMLDAFITTAQTRVQPESNVGTSWRTFRFATKHIWVDRAYQYLTQFIKRIKLWSLHSLHVLRVSHPTNSLRICIKDLPHPQLQPRFCTYSGIWECENPLNASLPPVRISEQMDIRFRDLQRRYPDLTLDVAILSTHRPSMTSGTLSFTFFNCEEQEIVVLTRGRRCSKNETRHTTLEDDECTTVFVDDYRYERNILQTNVADWYFFIAAMRAAAQGYFWARLILLYHTAFLATKELGKDKQHWYTRVVSAILVVFKIPFQVIVYSSLLPVVGYVLALLLDGNFMDIFLDSYWSTLEGASNFEIMSFLKSAMTQMRTVWLMALLVDLMVFVTRKRINGSEEKIPGIRGLAISFTSALTVIGPYRQTTFRNTELVKAIRLPDIGQRMDTVQSTPQWFFNESTYMFDGSMTMLIVCIGAVVIITSAVRTKAWHEFLPQPHIPKCIALSKLRLIFTMVSFALLITDIPRTGLGIWSLQEYYPIALMPSTAVRFGPFHYPVVHIQRLNNDTESDNTSSAFVGLKDSQPISTARAWPYQFDTLSVGLRGAVELLNVTEFPRYLRYKPQEDEPTTNGESLVDLSTAFTMLDALIAAAHAKLRPESSTKSKTLRYATKHNWVDRIHHYVVRFASTNPAWRLHSLHVPRFSRDTQSLGICSNSAVLRRSSLRPRFCNHPGILKYSNPLNASLPAVRVWDHIDLRHEMLQQRYPSLELEVIVVSSQRLSSTSGVLSSTFYNYEAIEITVLTRGKRCINASTSGLNTTTCTTVFVDDYRYERDTVRTNLVEWYGIISLLRGGAQGYVWIRLVLLIYGAYTAAGQLAGVKARTHSHFKSTLSIVLKIPFEVIVYSSLLPVSGYVIAQLLDSSFMDIFLDSYWAAVGGTIKINLLTFLKSTAVQMRNVWILALLVTLTVFAVRKTRDYWGGGLPAIRGLVISFTSTLTVFGPYKETTLRDTDIIDLFLITDEGQRMDTIQSNLVGKYNVSTYFFDDSAVMLLFCIGVVFGLATMVKVLDASRNKGETRDIILSSTPTIPCGTQRLWLASVLSVQFFVRISDRAPNRQKKVFLVTKVSPFHTVVQPNLKSTDRRNLLGKASYNSAECRSVVQLMNIAMMTDPWNFFWLRVLGVQLYLYKTRSGLDNSFVSYAVILPFAQDEVEERTGLSSNDIQLLDSASSRDVPMSVLLQSG</sequence>
<dbReference type="VEuPathDB" id="FungiDB:PC110_g16304"/>
<feature type="transmembrane region" description="Helical" evidence="1">
    <location>
        <begin position="504"/>
        <end position="523"/>
    </location>
</feature>
<keyword evidence="1" id="KW-1133">Transmembrane helix</keyword>
<protein>
    <submittedName>
        <fullName evidence="2">Uncharacterized protein</fullName>
    </submittedName>
</protein>
<gene>
    <name evidence="2" type="ORF">PC113_g2050</name>
</gene>
<evidence type="ECO:0000313" key="2">
    <source>
        <dbReference type="EMBL" id="KAG2867359.1"/>
    </source>
</evidence>
<accession>A0A8T0ZYB9</accession>
<feature type="transmembrane region" description="Helical" evidence="1">
    <location>
        <begin position="475"/>
        <end position="492"/>
    </location>
</feature>
<comment type="caution">
    <text evidence="2">The sequence shown here is derived from an EMBL/GenBank/DDBJ whole genome shotgun (WGS) entry which is preliminary data.</text>
</comment>
<evidence type="ECO:0000256" key="1">
    <source>
        <dbReference type="SAM" id="Phobius"/>
    </source>
</evidence>
<keyword evidence="1" id="KW-0472">Membrane</keyword>
<proteinExistence type="predicted"/>
<feature type="transmembrane region" description="Helical" evidence="1">
    <location>
        <begin position="957"/>
        <end position="978"/>
    </location>
</feature>
<feature type="transmembrane region" description="Helical" evidence="1">
    <location>
        <begin position="1082"/>
        <end position="1101"/>
    </location>
</feature>
<keyword evidence="1" id="KW-0812">Transmembrane</keyword>
<feature type="transmembrane region" description="Helical" evidence="1">
    <location>
        <begin position="1051"/>
        <end position="1070"/>
    </location>
</feature>